<dbReference type="FunFam" id="2.60.120.260:FF:000002">
    <property type="entry name" value="Coagulation factor VIII"/>
    <property type="match status" value="2"/>
</dbReference>
<dbReference type="PROSITE" id="PS00022">
    <property type="entry name" value="EGF_1"/>
    <property type="match status" value="2"/>
</dbReference>
<evidence type="ECO:0000256" key="2">
    <source>
        <dbReference type="PROSITE-ProRule" id="PRU00076"/>
    </source>
</evidence>
<evidence type="ECO:0000313" key="5">
    <source>
        <dbReference type="EMBL" id="KAI5613158.1"/>
    </source>
</evidence>
<comment type="caution">
    <text evidence="5">The sequence shown here is derived from an EMBL/GenBank/DDBJ whole genome shotgun (WGS) entry which is preliminary data.</text>
</comment>
<dbReference type="SUPFAM" id="SSF57196">
    <property type="entry name" value="EGF/Laminin"/>
    <property type="match status" value="2"/>
</dbReference>
<evidence type="ECO:0000259" key="4">
    <source>
        <dbReference type="PROSITE" id="PS50026"/>
    </source>
</evidence>
<dbReference type="InterPro" id="IPR000742">
    <property type="entry name" value="EGF"/>
</dbReference>
<dbReference type="Gene3D" id="2.10.25.10">
    <property type="entry name" value="Laminin"/>
    <property type="match status" value="2"/>
</dbReference>
<comment type="caution">
    <text evidence="2">Lacks conserved residue(s) required for the propagation of feature annotation.</text>
</comment>
<dbReference type="PROSITE" id="PS00010">
    <property type="entry name" value="ASX_HYDROXYL"/>
    <property type="match status" value="1"/>
</dbReference>
<organism evidence="5 6">
    <name type="scientific">Silurus asotus</name>
    <name type="common">Amur catfish</name>
    <name type="synonym">Parasilurus asotus</name>
    <dbReference type="NCBI Taxonomy" id="30991"/>
    <lineage>
        <taxon>Eukaryota</taxon>
        <taxon>Metazoa</taxon>
        <taxon>Chordata</taxon>
        <taxon>Craniata</taxon>
        <taxon>Vertebrata</taxon>
        <taxon>Euteleostomi</taxon>
        <taxon>Actinopterygii</taxon>
        <taxon>Neopterygii</taxon>
        <taxon>Teleostei</taxon>
        <taxon>Ostariophysi</taxon>
        <taxon>Siluriformes</taxon>
        <taxon>Siluridae</taxon>
        <taxon>Silurus</taxon>
    </lineage>
</organism>
<reference evidence="5" key="1">
    <citation type="submission" date="2018-07" db="EMBL/GenBank/DDBJ databases">
        <title>Comparative genomics of catfishes provides insights into carnivory and benthic adaptation.</title>
        <authorList>
            <person name="Zhang Y."/>
            <person name="Wang D."/>
            <person name="Peng Z."/>
            <person name="Zheng S."/>
            <person name="Shao F."/>
            <person name="Tao W."/>
        </authorList>
    </citation>
    <scope>NUCLEOTIDE SEQUENCE</scope>
    <source>
        <strain evidence="5">Chongqing</strain>
    </source>
</reference>
<sequence>MARSHEGTLGRTRGFSLRVSWSKRATNWFLHSDYPAVLEGIFGQLTGRNLQGRVFEKGYQPKKFLQFPFRNSRCVNNALGTLPQRLRSESHVNKSNGKHHQEPIRADGVKPALASVCSGSTLSVYVRRRNKSTLFGRLCHPNPCHNGGTCEISETYRGDTFIGYVCKCVTGFNGIHCQHNVNECERDPCKNGGICTDLVANYSCECPGEYMGRNCQYKCSGPLGMEGGIISNQQITASSTHRALFGLQKWYPYFARLNKKGLVNAWTAAENDRWPWIQINLQRRMRVTGLITQGAKRIGSPEYVKSYKVASSDDGKTWRTYKVKGTDEDMIFRGNIDNNTPSANSFTPPIEAQYVRIYPQVCRRHCTLRMELLGCELTGCSEPLGLKSGHVQDYQITASSTFRTLNMDMFTWEPSKARLDKQGKVNAWTAGHSDQSQWLQVDMNVPTKITGIITQGAKDFGHVQFVGSYKLAFSNDGERWHIYQDEKQKKDKVFQGNFDNDTHRKNVIDPPIYSRFIRILPWSWYGRITLRAEVLGCTEEE</sequence>
<dbReference type="PROSITE" id="PS01285">
    <property type="entry name" value="FA58C_1"/>
    <property type="match status" value="1"/>
</dbReference>
<dbReference type="GO" id="GO:0005509">
    <property type="term" value="F:calcium ion binding"/>
    <property type="evidence" value="ECO:0007669"/>
    <property type="project" value="InterPro"/>
</dbReference>
<evidence type="ECO:0000256" key="1">
    <source>
        <dbReference type="ARBA" id="ARBA00023157"/>
    </source>
</evidence>
<dbReference type="SMART" id="SM00179">
    <property type="entry name" value="EGF_CA"/>
    <property type="match status" value="1"/>
</dbReference>
<dbReference type="AlphaFoldDB" id="A0AAD5AB37"/>
<dbReference type="CDD" id="cd00057">
    <property type="entry name" value="FA58C"/>
    <property type="match status" value="2"/>
</dbReference>
<dbReference type="InterPro" id="IPR018097">
    <property type="entry name" value="EGF_Ca-bd_CS"/>
</dbReference>
<name>A0AAD5AB37_SILAS</name>
<feature type="disulfide bond" evidence="2">
    <location>
        <begin position="168"/>
        <end position="177"/>
    </location>
</feature>
<dbReference type="InterPro" id="IPR008979">
    <property type="entry name" value="Galactose-bd-like_sf"/>
</dbReference>
<keyword evidence="6" id="KW-1185">Reference proteome</keyword>
<dbReference type="PANTHER" id="PTHR46806">
    <property type="entry name" value="F5/8 TYPE C DOMAIN-CONTAINING PROTEIN"/>
    <property type="match status" value="1"/>
</dbReference>
<dbReference type="InterPro" id="IPR050633">
    <property type="entry name" value="Neuropilin_MCO_CoagFactor"/>
</dbReference>
<dbReference type="PROSITE" id="PS50022">
    <property type="entry name" value="FA58C_3"/>
    <property type="match status" value="2"/>
</dbReference>
<dbReference type="SUPFAM" id="SSF49785">
    <property type="entry name" value="Galactose-binding domain-like"/>
    <property type="match status" value="2"/>
</dbReference>
<dbReference type="InterPro" id="IPR001881">
    <property type="entry name" value="EGF-like_Ca-bd_dom"/>
</dbReference>
<dbReference type="FunFam" id="2.10.25.10:FF:000246">
    <property type="entry name" value="EGF-like repeat and discoidin I-like domain-containing protein 3"/>
    <property type="match status" value="1"/>
</dbReference>
<dbReference type="Pfam" id="PF00008">
    <property type="entry name" value="EGF"/>
    <property type="match status" value="1"/>
</dbReference>
<dbReference type="Gene3D" id="2.60.120.260">
    <property type="entry name" value="Galactose-binding domain-like"/>
    <property type="match status" value="2"/>
</dbReference>
<evidence type="ECO:0000313" key="6">
    <source>
        <dbReference type="Proteomes" id="UP001205998"/>
    </source>
</evidence>
<keyword evidence="1 2" id="KW-1015">Disulfide bond</keyword>
<dbReference type="SMART" id="SM00231">
    <property type="entry name" value="FA58C"/>
    <property type="match status" value="2"/>
</dbReference>
<dbReference type="GO" id="GO:0005886">
    <property type="term" value="C:plasma membrane"/>
    <property type="evidence" value="ECO:0007669"/>
    <property type="project" value="TreeGrafter"/>
</dbReference>
<dbReference type="SMART" id="SM00181">
    <property type="entry name" value="EGF"/>
    <property type="match status" value="2"/>
</dbReference>
<feature type="domain" description="F5/8 type C" evidence="3">
    <location>
        <begin position="380"/>
        <end position="537"/>
    </location>
</feature>
<evidence type="ECO:0000259" key="3">
    <source>
        <dbReference type="PROSITE" id="PS50022"/>
    </source>
</evidence>
<dbReference type="Pfam" id="PF00754">
    <property type="entry name" value="F5_F8_type_C"/>
    <property type="match status" value="2"/>
</dbReference>
<feature type="domain" description="F5/8 type C" evidence="3">
    <location>
        <begin position="219"/>
        <end position="375"/>
    </location>
</feature>
<dbReference type="PROSITE" id="PS01187">
    <property type="entry name" value="EGF_CA"/>
    <property type="match status" value="1"/>
</dbReference>
<dbReference type="GO" id="GO:0038023">
    <property type="term" value="F:signaling receptor activity"/>
    <property type="evidence" value="ECO:0007669"/>
    <property type="project" value="TreeGrafter"/>
</dbReference>
<dbReference type="Proteomes" id="UP001205998">
    <property type="component" value="Unassembled WGS sequence"/>
</dbReference>
<dbReference type="PANTHER" id="PTHR46806:SF9">
    <property type="entry name" value="EGF-LIKE REPEAT AND DISCOIDIN I-LIKE DOMAIN-CONTAINING PROTEIN 3 PRECURSOR"/>
    <property type="match status" value="1"/>
</dbReference>
<dbReference type="PROSITE" id="PS01286">
    <property type="entry name" value="FA58C_2"/>
    <property type="match status" value="2"/>
</dbReference>
<feature type="domain" description="EGF-like" evidence="4">
    <location>
        <begin position="135"/>
        <end position="178"/>
    </location>
</feature>
<feature type="domain" description="EGF-like" evidence="4">
    <location>
        <begin position="180"/>
        <end position="216"/>
    </location>
</feature>
<dbReference type="CDD" id="cd00054">
    <property type="entry name" value="EGF_CA"/>
    <property type="match status" value="2"/>
</dbReference>
<protein>
    <submittedName>
        <fullName evidence="5">EGF-like repeat and discoidin I-like domain-containing protein 3 isoform X2</fullName>
    </submittedName>
</protein>
<accession>A0AAD5AB37</accession>
<dbReference type="PROSITE" id="PS50026">
    <property type="entry name" value="EGF_3"/>
    <property type="match status" value="2"/>
</dbReference>
<dbReference type="PROSITE" id="PS01186">
    <property type="entry name" value="EGF_2"/>
    <property type="match status" value="1"/>
</dbReference>
<dbReference type="InterPro" id="IPR000421">
    <property type="entry name" value="FA58C"/>
</dbReference>
<proteinExistence type="predicted"/>
<dbReference type="EMBL" id="MU563244">
    <property type="protein sequence ID" value="KAI5613158.1"/>
    <property type="molecule type" value="Genomic_DNA"/>
</dbReference>
<feature type="disulfide bond" evidence="2">
    <location>
        <begin position="206"/>
        <end position="215"/>
    </location>
</feature>
<dbReference type="InterPro" id="IPR000152">
    <property type="entry name" value="EGF-type_Asp/Asn_hydroxyl_site"/>
</dbReference>
<gene>
    <name evidence="5" type="ORF">C0J50_11518</name>
</gene>
<keyword evidence="2" id="KW-0245">EGF-like domain</keyword>